<evidence type="ECO:0000256" key="3">
    <source>
        <dbReference type="ARBA" id="ARBA00023163"/>
    </source>
</evidence>
<keyword evidence="3" id="KW-0804">Transcription</keyword>
<dbReference type="SMART" id="SM00342">
    <property type="entry name" value="HTH_ARAC"/>
    <property type="match status" value="1"/>
</dbReference>
<dbReference type="InterPro" id="IPR018060">
    <property type="entry name" value="HTH_AraC"/>
</dbReference>
<dbReference type="GO" id="GO:0000976">
    <property type="term" value="F:transcription cis-regulatory region binding"/>
    <property type="evidence" value="ECO:0007669"/>
    <property type="project" value="TreeGrafter"/>
</dbReference>
<reference evidence="5 6" key="1">
    <citation type="journal article" date="2013" name="Genome Announc.">
        <title>Draft Genome Sequence of the Moderately Halophilic Bacterium Marinobacter lipolyticus Strain SM19.</title>
        <authorList>
            <person name="Papke R.T."/>
            <person name="de la Haba R.R."/>
            <person name="Infante-Dominguez C."/>
            <person name="Perez D."/>
            <person name="Sanchez-Porro C."/>
            <person name="Lapierre P."/>
            <person name="Ventosa A."/>
        </authorList>
    </citation>
    <scope>NUCLEOTIDE SEQUENCE [LARGE SCALE GENOMIC DNA]</scope>
    <source>
        <strain evidence="5 6">SM19</strain>
    </source>
</reference>
<organism evidence="5 6">
    <name type="scientific">Marinobacter lipolyticus SM19</name>
    <dbReference type="NCBI Taxonomy" id="1318628"/>
    <lineage>
        <taxon>Bacteria</taxon>
        <taxon>Pseudomonadati</taxon>
        <taxon>Pseudomonadota</taxon>
        <taxon>Gammaproteobacteria</taxon>
        <taxon>Pseudomonadales</taxon>
        <taxon>Marinobacteraceae</taxon>
        <taxon>Marinobacter</taxon>
    </lineage>
</organism>
<dbReference type="GO" id="GO:0003700">
    <property type="term" value="F:DNA-binding transcription factor activity"/>
    <property type="evidence" value="ECO:0007669"/>
    <property type="project" value="InterPro"/>
</dbReference>
<protein>
    <submittedName>
        <fullName evidence="5">Putative AraC-family regulator</fullName>
    </submittedName>
</protein>
<proteinExistence type="predicted"/>
<dbReference type="RefSeq" id="WP_012137070.1">
    <property type="nucleotide sequence ID" value="NZ_KE007306.1"/>
</dbReference>
<dbReference type="PATRIC" id="fig|1318628.3.peg.1072"/>
<dbReference type="InterPro" id="IPR020449">
    <property type="entry name" value="Tscrpt_reg_AraC-type_HTH"/>
</dbReference>
<keyword evidence="1" id="KW-0805">Transcription regulation</keyword>
<evidence type="ECO:0000259" key="4">
    <source>
        <dbReference type="PROSITE" id="PS01124"/>
    </source>
</evidence>
<dbReference type="eggNOG" id="COG2207">
    <property type="taxonomic scope" value="Bacteria"/>
</dbReference>
<name>R8B4A2_9GAMM</name>
<dbReference type="PANTHER" id="PTHR47894">
    <property type="entry name" value="HTH-TYPE TRANSCRIPTIONAL REGULATOR GADX"/>
    <property type="match status" value="1"/>
</dbReference>
<dbReference type="SUPFAM" id="SSF46689">
    <property type="entry name" value="Homeodomain-like"/>
    <property type="match status" value="1"/>
</dbReference>
<dbReference type="InterPro" id="IPR032687">
    <property type="entry name" value="AraC-type_N"/>
</dbReference>
<dbReference type="PANTHER" id="PTHR47894:SF1">
    <property type="entry name" value="HTH-TYPE TRANSCRIPTIONAL REGULATOR VQSM"/>
    <property type="match status" value="1"/>
</dbReference>
<evidence type="ECO:0000313" key="6">
    <source>
        <dbReference type="Proteomes" id="UP000016540"/>
    </source>
</evidence>
<evidence type="ECO:0000256" key="1">
    <source>
        <dbReference type="ARBA" id="ARBA00023015"/>
    </source>
</evidence>
<sequence>MARVVRVTGAWTGLLTDWLDQQHLDAGLLRPELARWSAQDNVPVAVWRDLLARGLALCPDSVAPELGVGSCVRPGHVGVLGYLVLASDTLGEAMLAYQRYETLFYGTTLAEIDIKGGQAEMRWPRSDNELGQQADGAAIAALVTFLRRQLDNPPPPSSVSFLESVGPDAARAYETFFGCPVTWNDSHVRVRFPLEYLNIPMPRRDPTLKELLDRQAQALLRALPGSSETERQLQQVLLKLLADGEPTLQRAAKAMYMSPRTLQRRLARHQLSWQQWLDRSREQLARQYLADASLSLTDIALLLGFSEQSAFTRAYRRWAGVSPGRDRRQISG</sequence>
<dbReference type="OrthoDB" id="5582699at2"/>
<dbReference type="EMBL" id="ASAD01000007">
    <property type="protein sequence ID" value="EON93435.1"/>
    <property type="molecule type" value="Genomic_DNA"/>
</dbReference>
<dbReference type="GO" id="GO:0005829">
    <property type="term" value="C:cytosol"/>
    <property type="evidence" value="ECO:0007669"/>
    <property type="project" value="TreeGrafter"/>
</dbReference>
<gene>
    <name evidence="5" type="ORF">MARLIPOL_05355</name>
</gene>
<dbReference type="Proteomes" id="UP000016540">
    <property type="component" value="Unassembled WGS sequence"/>
</dbReference>
<dbReference type="Gene3D" id="1.10.10.60">
    <property type="entry name" value="Homeodomain-like"/>
    <property type="match status" value="1"/>
</dbReference>
<dbReference type="STRING" id="1318628.MARLIPOL_05355"/>
<dbReference type="AlphaFoldDB" id="R8B4A2"/>
<dbReference type="Pfam" id="PF12625">
    <property type="entry name" value="Arabinose_bd"/>
    <property type="match status" value="1"/>
</dbReference>
<accession>R8B4A2</accession>
<evidence type="ECO:0000313" key="5">
    <source>
        <dbReference type="EMBL" id="EON93435.1"/>
    </source>
</evidence>
<dbReference type="InterPro" id="IPR009057">
    <property type="entry name" value="Homeodomain-like_sf"/>
</dbReference>
<dbReference type="PRINTS" id="PR00032">
    <property type="entry name" value="HTHARAC"/>
</dbReference>
<comment type="caution">
    <text evidence="5">The sequence shown here is derived from an EMBL/GenBank/DDBJ whole genome shotgun (WGS) entry which is preliminary data.</text>
</comment>
<dbReference type="PROSITE" id="PS01124">
    <property type="entry name" value="HTH_ARAC_FAMILY_2"/>
    <property type="match status" value="1"/>
</dbReference>
<dbReference type="Pfam" id="PF12833">
    <property type="entry name" value="HTH_18"/>
    <property type="match status" value="1"/>
</dbReference>
<keyword evidence="2" id="KW-0238">DNA-binding</keyword>
<evidence type="ECO:0000256" key="2">
    <source>
        <dbReference type="ARBA" id="ARBA00023125"/>
    </source>
</evidence>
<feature type="domain" description="HTH araC/xylS-type" evidence="4">
    <location>
        <begin position="231"/>
        <end position="329"/>
    </location>
</feature>
<keyword evidence="6" id="KW-1185">Reference proteome</keyword>
<dbReference type="HOGENOM" id="CLU_047522_1_3_6"/>